<evidence type="ECO:0000313" key="2">
    <source>
        <dbReference type="Proteomes" id="UP000002216"/>
    </source>
</evidence>
<gene>
    <name evidence="1" type="ordered locus">Dbac_2141</name>
</gene>
<name>C7LP01_DESBD</name>
<organism evidence="1 2">
    <name type="scientific">Desulfomicrobium baculatum (strain DSM 4028 / VKM B-1378 / X)</name>
    <name type="common">Desulfovibrio baculatus</name>
    <dbReference type="NCBI Taxonomy" id="525897"/>
    <lineage>
        <taxon>Bacteria</taxon>
        <taxon>Pseudomonadati</taxon>
        <taxon>Thermodesulfobacteriota</taxon>
        <taxon>Desulfovibrionia</taxon>
        <taxon>Desulfovibrionales</taxon>
        <taxon>Desulfomicrobiaceae</taxon>
        <taxon>Desulfomicrobium</taxon>
    </lineage>
</organism>
<reference evidence="1 2" key="1">
    <citation type="journal article" date="2009" name="Stand. Genomic Sci.">
        <title>Complete genome sequence of Desulfomicrobium baculatum type strain (X).</title>
        <authorList>
            <person name="Copeland A."/>
            <person name="Spring S."/>
            <person name="Goker M."/>
            <person name="Schneider S."/>
            <person name="Lapidus A."/>
            <person name="Del Rio T.G."/>
            <person name="Tice H."/>
            <person name="Cheng J.F."/>
            <person name="Chen F."/>
            <person name="Nolan M."/>
            <person name="Bruce D."/>
            <person name="Goodwin L."/>
            <person name="Pitluck S."/>
            <person name="Ivanova N."/>
            <person name="Mavrommatis K."/>
            <person name="Ovchinnikova G."/>
            <person name="Pati A."/>
            <person name="Chen A."/>
            <person name="Palaniappan K."/>
            <person name="Land M."/>
            <person name="Hauser L."/>
            <person name="Chang Y.J."/>
            <person name="Jeffries C.C."/>
            <person name="Meincke L."/>
            <person name="Sims D."/>
            <person name="Brettin T."/>
            <person name="Detter J.C."/>
            <person name="Han C."/>
            <person name="Chain P."/>
            <person name="Bristow J."/>
            <person name="Eisen J.A."/>
            <person name="Markowitz V."/>
            <person name="Hugenholtz P."/>
            <person name="Kyrpides N.C."/>
            <person name="Klenk H.P."/>
            <person name="Lucas S."/>
        </authorList>
    </citation>
    <scope>NUCLEOTIDE SEQUENCE [LARGE SCALE GENOMIC DNA]</scope>
    <source>
        <strain evidence="2">DSM 4028 / VKM B-1378 / X</strain>
    </source>
</reference>
<dbReference type="STRING" id="525897.Dbac_2141"/>
<dbReference type="PANTHER" id="PTHR34071">
    <property type="entry name" value="5-NITROIMIDAZOLE ANTIBIOTICS RESISTANCE PROTEIN, NIMA-FAMILY-RELATED PROTEIN-RELATED"/>
    <property type="match status" value="1"/>
</dbReference>
<dbReference type="InterPro" id="IPR012349">
    <property type="entry name" value="Split_barrel_FMN-bd"/>
</dbReference>
<sequence length="171" mass="19565">MEYTLRRTSRKRENDEAWGVLRRCTWGFLSVVGPNATPYGVPLNYALLEQDDEKHLIFHCANEGRKTDYLKLNPQAAFVAVENAETLPEKFSTAYASAMVSGYIERVDDPETKRALLKFFVQKLAPGFQERGDRHIEHRLSDCCVLKLKIEHICGKGRKKEEPYALADLGF</sequence>
<dbReference type="EMBL" id="CP001629">
    <property type="protein sequence ID" value="ACU90225.1"/>
    <property type="molecule type" value="Genomic_DNA"/>
</dbReference>
<dbReference type="Pfam" id="PF12900">
    <property type="entry name" value="Pyridox_ox_2"/>
    <property type="match status" value="1"/>
</dbReference>
<dbReference type="AlphaFoldDB" id="C7LP01"/>
<dbReference type="Proteomes" id="UP000002216">
    <property type="component" value="Chromosome"/>
</dbReference>
<dbReference type="PANTHER" id="PTHR34071:SF2">
    <property type="entry name" value="FLAVIN-NUCLEOTIDE-BINDING PROTEIN"/>
    <property type="match status" value="1"/>
</dbReference>
<proteinExistence type="predicted"/>
<dbReference type="HOGENOM" id="CLU_067890_2_2_7"/>
<dbReference type="Gene3D" id="2.30.110.10">
    <property type="entry name" value="Electron Transport, Fmn-binding Protein, Chain A"/>
    <property type="match status" value="1"/>
</dbReference>
<evidence type="ECO:0000313" key="1">
    <source>
        <dbReference type="EMBL" id="ACU90225.1"/>
    </source>
</evidence>
<keyword evidence="2" id="KW-1185">Reference proteome</keyword>
<dbReference type="OrthoDB" id="9794935at2"/>
<dbReference type="SUPFAM" id="SSF50475">
    <property type="entry name" value="FMN-binding split barrel"/>
    <property type="match status" value="1"/>
</dbReference>
<accession>C7LP01</accession>
<dbReference type="RefSeq" id="WP_015774316.1">
    <property type="nucleotide sequence ID" value="NC_013173.1"/>
</dbReference>
<dbReference type="InterPro" id="IPR024747">
    <property type="entry name" value="Pyridox_Oxase-rel"/>
</dbReference>
<dbReference type="eggNOG" id="COG3467">
    <property type="taxonomic scope" value="Bacteria"/>
</dbReference>
<protein>
    <submittedName>
        <fullName evidence="1">Pyridoxamine 5'-phosphate oxidase-related FMN-binding</fullName>
    </submittedName>
</protein>
<dbReference type="KEGG" id="dba:Dbac_2141"/>